<dbReference type="Pfam" id="PF13730">
    <property type="entry name" value="HTH_36"/>
    <property type="match status" value="1"/>
</dbReference>
<dbReference type="Gene3D" id="1.10.10.10">
    <property type="entry name" value="Winged helix-like DNA-binding domain superfamily/Winged helix DNA-binding domain"/>
    <property type="match status" value="1"/>
</dbReference>
<protein>
    <submittedName>
        <fullName evidence="1">Helix-turn-helix domain-containing protein</fullName>
    </submittedName>
</protein>
<name>A0A3R6AT07_9FIRM</name>
<sequence length="84" mass="9841">MTRKEIYETELPHRAVAVYLYLETRADRERTCYPAIGTIARELHLSVSTVKRAIRDLECAGFIQKKQRWRENGGKSSLLYEIIK</sequence>
<proteinExistence type="predicted"/>
<dbReference type="SUPFAM" id="SSF46785">
    <property type="entry name" value="Winged helix' DNA-binding domain"/>
    <property type="match status" value="1"/>
</dbReference>
<dbReference type="EMBL" id="QSHO01000006">
    <property type="protein sequence ID" value="RHC17514.1"/>
    <property type="molecule type" value="Genomic_DNA"/>
</dbReference>
<dbReference type="InterPro" id="IPR036390">
    <property type="entry name" value="WH_DNA-bd_sf"/>
</dbReference>
<organism evidence="1 2">
    <name type="scientific">Roseburia intestinalis</name>
    <dbReference type="NCBI Taxonomy" id="166486"/>
    <lineage>
        <taxon>Bacteria</taxon>
        <taxon>Bacillati</taxon>
        <taxon>Bacillota</taxon>
        <taxon>Clostridia</taxon>
        <taxon>Lachnospirales</taxon>
        <taxon>Lachnospiraceae</taxon>
        <taxon>Roseburia</taxon>
    </lineage>
</organism>
<dbReference type="AlphaFoldDB" id="A0A3R6AT07"/>
<dbReference type="RefSeq" id="WP_117947342.1">
    <property type="nucleotide sequence ID" value="NZ_JBGKEX010000003.1"/>
</dbReference>
<dbReference type="Proteomes" id="UP000283513">
    <property type="component" value="Unassembled WGS sequence"/>
</dbReference>
<evidence type="ECO:0000313" key="2">
    <source>
        <dbReference type="Proteomes" id="UP000283513"/>
    </source>
</evidence>
<reference evidence="1 2" key="1">
    <citation type="submission" date="2018-08" db="EMBL/GenBank/DDBJ databases">
        <title>A genome reference for cultivated species of the human gut microbiota.</title>
        <authorList>
            <person name="Zou Y."/>
            <person name="Xue W."/>
            <person name="Luo G."/>
        </authorList>
    </citation>
    <scope>NUCLEOTIDE SEQUENCE [LARGE SCALE GENOMIC DNA]</scope>
    <source>
        <strain evidence="1 2">AM37-1AC</strain>
    </source>
</reference>
<comment type="caution">
    <text evidence="1">The sequence shown here is derived from an EMBL/GenBank/DDBJ whole genome shotgun (WGS) entry which is preliminary data.</text>
</comment>
<accession>A0A3R6AT07</accession>
<dbReference type="InterPro" id="IPR036388">
    <property type="entry name" value="WH-like_DNA-bd_sf"/>
</dbReference>
<evidence type="ECO:0000313" key="1">
    <source>
        <dbReference type="EMBL" id="RHC17514.1"/>
    </source>
</evidence>
<gene>
    <name evidence="1" type="ORF">DW856_08525</name>
</gene>